<name>A0ACC2VPH6_9TREE</name>
<reference evidence="1" key="1">
    <citation type="submission" date="2023-04" db="EMBL/GenBank/DDBJ databases">
        <title>Draft Genome sequencing of Naganishia species isolated from polar environments using Oxford Nanopore Technology.</title>
        <authorList>
            <person name="Leo P."/>
            <person name="Venkateswaran K."/>
        </authorList>
    </citation>
    <scope>NUCLEOTIDE SEQUENCE</scope>
    <source>
        <strain evidence="1">MNA-CCFEE 5262</strain>
    </source>
</reference>
<gene>
    <name evidence="1" type="ORF">QFC20_005300</name>
</gene>
<organism evidence="1 2">
    <name type="scientific">Naganishia adeliensis</name>
    <dbReference type="NCBI Taxonomy" id="92952"/>
    <lineage>
        <taxon>Eukaryota</taxon>
        <taxon>Fungi</taxon>
        <taxon>Dikarya</taxon>
        <taxon>Basidiomycota</taxon>
        <taxon>Agaricomycotina</taxon>
        <taxon>Tremellomycetes</taxon>
        <taxon>Filobasidiales</taxon>
        <taxon>Filobasidiaceae</taxon>
        <taxon>Naganishia</taxon>
    </lineage>
</organism>
<dbReference type="EMBL" id="JASBWS010000071">
    <property type="protein sequence ID" value="KAJ9101016.1"/>
    <property type="molecule type" value="Genomic_DNA"/>
</dbReference>
<evidence type="ECO:0000313" key="1">
    <source>
        <dbReference type="EMBL" id="KAJ9101016.1"/>
    </source>
</evidence>
<keyword evidence="2" id="KW-1185">Reference proteome</keyword>
<evidence type="ECO:0000313" key="2">
    <source>
        <dbReference type="Proteomes" id="UP001230649"/>
    </source>
</evidence>
<dbReference type="Proteomes" id="UP001230649">
    <property type="component" value="Unassembled WGS sequence"/>
</dbReference>
<accession>A0ACC2VPH6</accession>
<sequence length="283" mass="31982">MSDTAMQLHSASSSEDAAEAKTPEAQVCEAFSSPSGNVIFKSSDNVILRVEDFYLKAPSGAFRDMLDNSVASSNMDNPIPLEEAAVDLEVMFSIITGRTQEALHRVTEWDHAARLYRLVDKYQLDSSRPWFSQICRAHATEEPWEALFLGCNVFPMDKDLIRTAISEGFEEQRKETLLNRLYFTKRKYTEKGWLCWRTLEPSNVSVELGLKLGYHGLLAYNLTFGGIRNPDSTGPSDSSFPTYTSWGDDFVRHLGAIERAYKIKYVKVASCRVVHDKVLTNRS</sequence>
<protein>
    <submittedName>
        <fullName evidence="1">Uncharacterized protein</fullName>
    </submittedName>
</protein>
<comment type="caution">
    <text evidence="1">The sequence shown here is derived from an EMBL/GenBank/DDBJ whole genome shotgun (WGS) entry which is preliminary data.</text>
</comment>
<proteinExistence type="predicted"/>